<dbReference type="GO" id="GO:0005829">
    <property type="term" value="C:cytosol"/>
    <property type="evidence" value="ECO:0007669"/>
    <property type="project" value="TreeGrafter"/>
</dbReference>
<gene>
    <name evidence="20" type="ORF">B1207_07750</name>
</gene>
<dbReference type="InterPro" id="IPR005478">
    <property type="entry name" value="Transketolase_bac-like"/>
</dbReference>
<comment type="cofactor">
    <cofactor evidence="1">
        <name>Ca(2+)</name>
        <dbReference type="ChEBI" id="CHEBI:29108"/>
    </cofactor>
</comment>
<evidence type="ECO:0000256" key="18">
    <source>
        <dbReference type="RuleBase" id="RU004996"/>
    </source>
</evidence>
<dbReference type="EC" id="2.2.1.1" evidence="5 12"/>
<name>A0A364LJK8_9GAMM</name>
<dbReference type="PANTHER" id="PTHR43522:SF2">
    <property type="entry name" value="TRANSKETOLASE 1-RELATED"/>
    <property type="match status" value="1"/>
</dbReference>
<feature type="binding site" evidence="14">
    <location>
        <position position="520"/>
    </location>
    <ligand>
        <name>substrate</name>
    </ligand>
</feature>
<comment type="cofactor">
    <cofactor evidence="15">
        <name>thiamine diphosphate</name>
        <dbReference type="ChEBI" id="CHEBI:58937"/>
    </cofactor>
    <text evidence="15">Binds 1 thiamine pyrophosphate per subunit. During the reaction, the substrate forms a covalent intermediate with the cofactor.</text>
</comment>
<dbReference type="EMBL" id="MVJN01000005">
    <property type="protein sequence ID" value="RAP36686.1"/>
    <property type="molecule type" value="Genomic_DNA"/>
</dbReference>
<evidence type="ECO:0000313" key="20">
    <source>
        <dbReference type="EMBL" id="RAP36686.1"/>
    </source>
</evidence>
<comment type="cofactor">
    <cofactor evidence="18">
        <name>Mg(2+)</name>
        <dbReference type="ChEBI" id="CHEBI:18420"/>
    </cofactor>
    <cofactor evidence="18">
        <name>Ca(2+)</name>
        <dbReference type="ChEBI" id="CHEBI:29108"/>
    </cofactor>
    <cofactor evidence="18">
        <name>Mn(2+)</name>
        <dbReference type="ChEBI" id="CHEBI:29035"/>
    </cofactor>
    <cofactor evidence="18">
        <name>Co(2+)</name>
        <dbReference type="ChEBI" id="CHEBI:48828"/>
    </cofactor>
    <text evidence="18">Binds 1 Mg(2+) ion per subunit. Can also utilize other divalent metal cations, such as Ca(2+), Mn(2+) and Co(2+).</text>
</comment>
<dbReference type="Gene3D" id="3.40.50.970">
    <property type="match status" value="2"/>
</dbReference>
<evidence type="ECO:0000256" key="13">
    <source>
        <dbReference type="PIRSR" id="PIRSR605478-1"/>
    </source>
</evidence>
<sequence length="661" mass="73009">MHSSSDLANAVRILSIDAVEQAQSGHPGMPLGMADIATVLWQKFLKHNPKNPHWYDRDRFVLSNGHGSMLLYSLLHLSGYNLPIEELKNFRQLHSKTPGHPEFGETPGVETTTGPLGQGLANAVGMAIAEKLMARQFNRPNMELVNHFTYAFVGDGCLMEGISHEASSLAGTLKLGKLIVFYDDNGISIDGKVDNWFRDDTAMRFKAYHWQVIGPIDGHNPIEIETAIKQAQAETAKPSLIICKTTIGFASHVAGSEKSHGAPLGAAGIEQVRNTLNWAHPAFEIPNQIYAEWNHVEQGQHDEKQWLLACNNYQKQYKDDYQEFLRRINGDLPDNWPADAEHFIQQCIAENKTMASRKSSQYCIEHFAKELPEMLGGSADLTGSNNTDWSGSKAISAEDFSGNYLYYGVREFAMAAVMNGIALHGGFIPYGGTFLVFTDYARNAIRLSALMNQRVIFVLTHDSIGLGEDGPTHQPIEHAAMLRLTPGMQVWRPADLVETAVAWAEALQHQSGPSALLLSRQNLPALSHATDASALISKGGYILSDCEEPEIILLATGSEVQLALDAAEQARANGKRIRVVSMPCCERFLQQDEAYQEQVLPRHVRKRIAIEAAASGYWYRFIGLDGEVVGLERFGVSAPAAKAYEYLGLTVENIIKVINRL</sequence>
<dbReference type="GO" id="GO:0046872">
    <property type="term" value="F:metal ion binding"/>
    <property type="evidence" value="ECO:0007669"/>
    <property type="project" value="UniProtKB-KW"/>
</dbReference>
<comment type="cofactor">
    <cofactor evidence="2">
        <name>Co(2+)</name>
        <dbReference type="ChEBI" id="CHEBI:48828"/>
    </cofactor>
</comment>
<feature type="active site" description="Proton donor" evidence="13">
    <location>
        <position position="411"/>
    </location>
</feature>
<feature type="binding site" evidence="14">
    <location>
        <position position="384"/>
    </location>
    <ligand>
        <name>substrate</name>
    </ligand>
</feature>
<dbReference type="AlphaFoldDB" id="A0A364LJK8"/>
<evidence type="ECO:0000256" key="2">
    <source>
        <dbReference type="ARBA" id="ARBA00001941"/>
    </source>
</evidence>
<feature type="binding site" evidence="16">
    <location>
        <position position="187"/>
    </location>
    <ligand>
        <name>Mg(2+)</name>
        <dbReference type="ChEBI" id="CHEBI:18420"/>
    </ligand>
</feature>
<accession>A0A364LJK8</accession>
<protein>
    <recommendedName>
        <fullName evidence="5 12">Transketolase</fullName>
        <ecNumber evidence="5 12">2.2.1.1</ecNumber>
    </recommendedName>
</protein>
<dbReference type="Pfam" id="PF22613">
    <property type="entry name" value="Transketolase_C_1"/>
    <property type="match status" value="1"/>
</dbReference>
<organism evidence="20 21">
    <name type="scientific">Legionella quinlivanii</name>
    <dbReference type="NCBI Taxonomy" id="45073"/>
    <lineage>
        <taxon>Bacteria</taxon>
        <taxon>Pseudomonadati</taxon>
        <taxon>Pseudomonadota</taxon>
        <taxon>Gammaproteobacteria</taxon>
        <taxon>Legionellales</taxon>
        <taxon>Legionellaceae</taxon>
        <taxon>Legionella</taxon>
    </lineage>
</organism>
<dbReference type="InterPro" id="IPR055152">
    <property type="entry name" value="Transketolase-like_C_2"/>
</dbReference>
<evidence type="ECO:0000256" key="1">
    <source>
        <dbReference type="ARBA" id="ARBA00001913"/>
    </source>
</evidence>
<comment type="caution">
    <text evidence="20">The sequence shown here is derived from an EMBL/GenBank/DDBJ whole genome shotgun (WGS) entry which is preliminary data.</text>
</comment>
<dbReference type="GO" id="GO:0004802">
    <property type="term" value="F:transketolase activity"/>
    <property type="evidence" value="ECO:0007669"/>
    <property type="project" value="UniProtKB-UniRule"/>
</dbReference>
<dbReference type="NCBIfam" id="TIGR00232">
    <property type="entry name" value="tktlase_bact"/>
    <property type="match status" value="1"/>
</dbReference>
<dbReference type="InterPro" id="IPR005474">
    <property type="entry name" value="Transketolase_N"/>
</dbReference>
<dbReference type="FunFam" id="3.40.50.920:FF:000003">
    <property type="entry name" value="Transketolase"/>
    <property type="match status" value="1"/>
</dbReference>
<feature type="site" description="Important for catalytic activity" evidence="17">
    <location>
        <position position="260"/>
    </location>
</feature>
<dbReference type="Pfam" id="PF02779">
    <property type="entry name" value="Transket_pyr"/>
    <property type="match status" value="1"/>
</dbReference>
<feature type="binding site" evidence="16">
    <location>
        <position position="185"/>
    </location>
    <ligand>
        <name>Mg(2+)</name>
        <dbReference type="ChEBI" id="CHEBI:18420"/>
    </ligand>
</feature>
<feature type="binding site" evidence="15">
    <location>
        <position position="437"/>
    </location>
    <ligand>
        <name>thiamine diphosphate</name>
        <dbReference type="ChEBI" id="CHEBI:58937"/>
    </ligand>
</feature>
<dbReference type="Proteomes" id="UP000249458">
    <property type="component" value="Unassembled WGS sequence"/>
</dbReference>
<feature type="binding site" evidence="15">
    <location>
        <position position="156"/>
    </location>
    <ligand>
        <name>thiamine diphosphate</name>
        <dbReference type="ChEBI" id="CHEBI:58937"/>
    </ligand>
</feature>
<feature type="binding site" evidence="16">
    <location>
        <position position="155"/>
    </location>
    <ligand>
        <name>Mg(2+)</name>
        <dbReference type="ChEBI" id="CHEBI:18420"/>
    </ligand>
</feature>
<evidence type="ECO:0000256" key="10">
    <source>
        <dbReference type="ARBA" id="ARBA00023052"/>
    </source>
</evidence>
<comment type="function">
    <text evidence="18">Catalyzes the transfer of a two-carbon ketol group from a ketose donor to an aldose acceptor, via a covalent intermediate with the cofactor thiamine pyrophosphate.</text>
</comment>
<dbReference type="InterPro" id="IPR020826">
    <property type="entry name" value="Transketolase_BS"/>
</dbReference>
<feature type="binding site" evidence="14">
    <location>
        <position position="26"/>
    </location>
    <ligand>
        <name>substrate</name>
    </ligand>
</feature>
<feature type="site" description="Important for catalytic activity" evidence="17">
    <location>
        <position position="26"/>
    </location>
</feature>
<dbReference type="SUPFAM" id="SSF52518">
    <property type="entry name" value="Thiamin diphosphate-binding fold (THDP-binding)"/>
    <property type="match status" value="2"/>
</dbReference>
<evidence type="ECO:0000256" key="12">
    <source>
        <dbReference type="NCBIfam" id="TIGR00232"/>
    </source>
</evidence>
<evidence type="ECO:0000256" key="11">
    <source>
        <dbReference type="ARBA" id="ARBA00049473"/>
    </source>
</evidence>
<dbReference type="PROSITE" id="PS00801">
    <property type="entry name" value="TRANSKETOLASE_1"/>
    <property type="match status" value="1"/>
</dbReference>
<dbReference type="InterPro" id="IPR005475">
    <property type="entry name" value="Transketolase-like_Pyr-bd"/>
</dbReference>
<comment type="similarity">
    <text evidence="3 18">Belongs to the transketolase family.</text>
</comment>
<dbReference type="Gene3D" id="3.40.50.920">
    <property type="match status" value="1"/>
</dbReference>
<dbReference type="FunFam" id="3.40.50.970:FF:000004">
    <property type="entry name" value="Transketolase"/>
    <property type="match status" value="1"/>
</dbReference>
<feature type="binding site" evidence="14">
    <location>
        <position position="357"/>
    </location>
    <ligand>
        <name>substrate</name>
    </ligand>
</feature>
<dbReference type="FunFam" id="3.40.50.970:FF:000003">
    <property type="entry name" value="Transketolase"/>
    <property type="match status" value="1"/>
</dbReference>
<dbReference type="InterPro" id="IPR049557">
    <property type="entry name" value="Transketolase_CS"/>
</dbReference>
<dbReference type="CDD" id="cd07033">
    <property type="entry name" value="TPP_PYR_DXS_TK_like"/>
    <property type="match status" value="1"/>
</dbReference>
<feature type="binding site" evidence="14">
    <location>
        <position position="461"/>
    </location>
    <ligand>
        <name>substrate</name>
    </ligand>
</feature>
<evidence type="ECO:0000256" key="6">
    <source>
        <dbReference type="ARBA" id="ARBA00022679"/>
    </source>
</evidence>
<dbReference type="SMART" id="SM00861">
    <property type="entry name" value="Transket_pyr"/>
    <property type="match status" value="1"/>
</dbReference>
<feature type="binding site" evidence="14">
    <location>
        <position position="473"/>
    </location>
    <ligand>
        <name>substrate</name>
    </ligand>
</feature>
<comment type="subunit">
    <text evidence="4 18">Homodimer.</text>
</comment>
<keyword evidence="6 18" id="KW-0808">Transferase</keyword>
<feature type="binding site" evidence="15">
    <location>
        <begin position="114"/>
        <end position="116"/>
    </location>
    <ligand>
        <name>thiamine diphosphate</name>
        <dbReference type="ChEBI" id="CHEBI:58937"/>
    </ligand>
</feature>
<feature type="binding site" evidence="14">
    <location>
        <position position="469"/>
    </location>
    <ligand>
        <name>substrate</name>
    </ligand>
</feature>
<keyword evidence="7 16" id="KW-0479">Metal-binding</keyword>
<feature type="domain" description="Transketolase-like pyrimidine-binding" evidence="19">
    <location>
        <begin position="354"/>
        <end position="525"/>
    </location>
</feature>
<evidence type="ECO:0000256" key="17">
    <source>
        <dbReference type="PIRSR" id="PIRSR605478-5"/>
    </source>
</evidence>
<evidence type="ECO:0000256" key="9">
    <source>
        <dbReference type="ARBA" id="ARBA00022842"/>
    </source>
</evidence>
<evidence type="ECO:0000256" key="8">
    <source>
        <dbReference type="ARBA" id="ARBA00022837"/>
    </source>
</evidence>
<proteinExistence type="inferred from homology"/>
<feature type="binding site" evidence="15">
    <location>
        <position position="260"/>
    </location>
    <ligand>
        <name>thiamine diphosphate</name>
        <dbReference type="ChEBI" id="CHEBI:58937"/>
    </ligand>
</feature>
<reference evidence="20 21" key="1">
    <citation type="submission" date="2017-02" db="EMBL/GenBank/DDBJ databases">
        <title>Legionella quilivanii strain from human: case report and whole genome sequencing analysis.</title>
        <authorList>
            <person name="Lalancette C."/>
            <person name="Leduc J.-M."/>
            <person name="Levesque S."/>
            <person name="Fournier E."/>
            <person name="Saoud J."/>
            <person name="Faucher S.P."/>
            <person name="Bernard K."/>
            <person name="Martineau C."/>
            <person name="Longtin J."/>
        </authorList>
    </citation>
    <scope>NUCLEOTIDE SEQUENCE [LARGE SCALE GENOMIC DNA]</scope>
    <source>
        <strain evidence="20 21">ID143958</strain>
    </source>
</reference>
<comment type="catalytic activity">
    <reaction evidence="11 18">
        <text>D-sedoheptulose 7-phosphate + D-glyceraldehyde 3-phosphate = aldehydo-D-ribose 5-phosphate + D-xylulose 5-phosphate</text>
        <dbReference type="Rhea" id="RHEA:10508"/>
        <dbReference type="ChEBI" id="CHEBI:57483"/>
        <dbReference type="ChEBI" id="CHEBI:57737"/>
        <dbReference type="ChEBI" id="CHEBI:58273"/>
        <dbReference type="ChEBI" id="CHEBI:59776"/>
        <dbReference type="EC" id="2.2.1.1"/>
    </reaction>
</comment>
<dbReference type="InterPro" id="IPR033247">
    <property type="entry name" value="Transketolase_fam"/>
</dbReference>
<dbReference type="GO" id="GO:0009052">
    <property type="term" value="P:pentose-phosphate shunt, non-oxidative branch"/>
    <property type="evidence" value="ECO:0007669"/>
    <property type="project" value="UniProtKB-ARBA"/>
</dbReference>
<dbReference type="InterPro" id="IPR009014">
    <property type="entry name" value="Transketo_C/PFOR_II"/>
</dbReference>
<evidence type="ECO:0000256" key="4">
    <source>
        <dbReference type="ARBA" id="ARBA00011738"/>
    </source>
</evidence>
<dbReference type="PANTHER" id="PTHR43522">
    <property type="entry name" value="TRANSKETOLASE"/>
    <property type="match status" value="1"/>
</dbReference>
<feature type="binding site" evidence="15">
    <location>
        <position position="66"/>
    </location>
    <ligand>
        <name>thiamine diphosphate</name>
        <dbReference type="ChEBI" id="CHEBI:58937"/>
    </ligand>
</feature>
<evidence type="ECO:0000256" key="14">
    <source>
        <dbReference type="PIRSR" id="PIRSR605478-2"/>
    </source>
</evidence>
<dbReference type="RefSeq" id="WP_112219414.1">
    <property type="nucleotide sequence ID" value="NZ_MVJN01000005.1"/>
</dbReference>
<evidence type="ECO:0000256" key="16">
    <source>
        <dbReference type="PIRSR" id="PIRSR605478-4"/>
    </source>
</evidence>
<evidence type="ECO:0000259" key="19">
    <source>
        <dbReference type="SMART" id="SM00861"/>
    </source>
</evidence>
<dbReference type="InterPro" id="IPR029061">
    <property type="entry name" value="THDP-binding"/>
</dbReference>
<evidence type="ECO:0000256" key="5">
    <source>
        <dbReference type="ARBA" id="ARBA00013152"/>
    </source>
</evidence>
<comment type="cofactor">
    <cofactor evidence="16">
        <name>Mg(2+)</name>
        <dbReference type="ChEBI" id="CHEBI:18420"/>
    </cofactor>
    <text evidence="16">Binds 1 Mg(2+) ion per subunit. Can also utilize other divalent metal cations, such as Ca(2+), Mn(2+) and Co(2+).</text>
</comment>
<evidence type="ECO:0000313" key="21">
    <source>
        <dbReference type="Proteomes" id="UP000249458"/>
    </source>
</evidence>
<evidence type="ECO:0000256" key="15">
    <source>
        <dbReference type="PIRSR" id="PIRSR605478-3"/>
    </source>
</evidence>
<feature type="binding site" evidence="14">
    <location>
        <position position="260"/>
    </location>
    <ligand>
        <name>substrate</name>
    </ligand>
</feature>
<dbReference type="PROSITE" id="PS00802">
    <property type="entry name" value="TRANSKETOLASE_2"/>
    <property type="match status" value="1"/>
</dbReference>
<keyword evidence="10 15" id="KW-0786">Thiamine pyrophosphate</keyword>
<keyword evidence="9 16" id="KW-0460">Magnesium</keyword>
<dbReference type="CDD" id="cd02012">
    <property type="entry name" value="TPP_TK"/>
    <property type="match status" value="1"/>
</dbReference>
<dbReference type="SUPFAM" id="SSF52922">
    <property type="entry name" value="TK C-terminal domain-like"/>
    <property type="match status" value="1"/>
</dbReference>
<evidence type="ECO:0000256" key="7">
    <source>
        <dbReference type="ARBA" id="ARBA00022723"/>
    </source>
</evidence>
<evidence type="ECO:0000256" key="3">
    <source>
        <dbReference type="ARBA" id="ARBA00007131"/>
    </source>
</evidence>
<feature type="binding site" evidence="15">
    <location>
        <position position="185"/>
    </location>
    <ligand>
        <name>thiamine diphosphate</name>
        <dbReference type="ChEBI" id="CHEBI:58937"/>
    </ligand>
</feature>
<keyword evidence="8 18" id="KW-0106">Calcium</keyword>
<dbReference type="Pfam" id="PF00456">
    <property type="entry name" value="Transketolase_N"/>
    <property type="match status" value="1"/>
</dbReference>